<protein>
    <recommendedName>
        <fullName evidence="8 10">Phenylacetate-coenzyme A ligase</fullName>
        <ecNumber evidence="7 10">6.2.1.30</ecNumber>
    </recommendedName>
    <alternativeName>
        <fullName evidence="9 10">Phenylacetyl-CoA ligase</fullName>
    </alternativeName>
</protein>
<dbReference type="Proteomes" id="UP000221101">
    <property type="component" value="Unassembled WGS sequence"/>
</dbReference>
<evidence type="ECO:0000256" key="1">
    <source>
        <dbReference type="ARBA" id="ARBA00011245"/>
    </source>
</evidence>
<dbReference type="InterPro" id="IPR042099">
    <property type="entry name" value="ANL_N_sf"/>
</dbReference>
<accession>A0A2D0LEF1</accession>
<dbReference type="UniPathway" id="UPA00930"/>
<proteinExistence type="inferred from homology"/>
<dbReference type="Gene3D" id="3.30.300.30">
    <property type="match status" value="1"/>
</dbReference>
<dbReference type="GO" id="GO:0047475">
    <property type="term" value="F:phenylacetate-CoA ligase activity"/>
    <property type="evidence" value="ECO:0007669"/>
    <property type="project" value="UniProtKB-EC"/>
</dbReference>
<evidence type="ECO:0000256" key="6">
    <source>
        <dbReference type="ARBA" id="ARBA00061566"/>
    </source>
</evidence>
<dbReference type="NCBIfam" id="TIGR02155">
    <property type="entry name" value="PA_CoA_ligase"/>
    <property type="match status" value="1"/>
</dbReference>
<dbReference type="InterPro" id="IPR045851">
    <property type="entry name" value="AMP-bd_C_sf"/>
</dbReference>
<dbReference type="Gene3D" id="3.40.50.12780">
    <property type="entry name" value="N-terminal domain of ligase-like"/>
    <property type="match status" value="1"/>
</dbReference>
<evidence type="ECO:0000256" key="9">
    <source>
        <dbReference type="ARBA" id="ARBA00075111"/>
    </source>
</evidence>
<evidence type="ECO:0000256" key="8">
    <source>
        <dbReference type="ARBA" id="ARBA00068695"/>
    </source>
</evidence>
<dbReference type="PANTHER" id="PTHR43439:SF1">
    <property type="entry name" value="PHENYLACETATE-COENZYME A LIGASE"/>
    <property type="match status" value="1"/>
</dbReference>
<evidence type="ECO:0000256" key="2">
    <source>
        <dbReference type="ARBA" id="ARBA00022598"/>
    </source>
</evidence>
<dbReference type="InterPro" id="IPR051414">
    <property type="entry name" value="Adenylate-forming_Reductase"/>
</dbReference>
<sequence length="443" mass="50133">MSNNVQNLKKSAEQPLDSIEFASRDEIQAWQFKQMKWTLNHAYNNVPMYRQKFDAAGVHPSDFKQLSDITQFPYTTKHDLREHYPFDTFAVPMEQVVRIHASSGMTGSPTVVGYTQRDIDTWTNIIARCLRFAGVSAKDKVHVAYGYGLFTGGLGAHYGAERLGATVIPMSSGNTVKQAKLIMDFKPDIIMMTPSYCLTLLDELERQMGGDASTCSLRIGIFGAEPWTAALRTEIETRMGIKALDIYGLSEVMGPGVAMESLEYADGSTIWEDHFYPEVIDPDNLNNLPEGETGELLLTTLSKEAMPVIRYRTRDLTRLLPGTARNMRRMDRITGRSDDMLIIRGINVFPSQIEEQIMRLPELSPHYQLEVNREDNYDCLSVKVELKEPDLLDDEQRCNLCHQLCHHIKSTVGLNTDVRIVNRGVIPRSEGKAVRVIDNRPRK</sequence>
<dbReference type="EC" id="6.2.1.30" evidence="7 10"/>
<evidence type="ECO:0000259" key="11">
    <source>
        <dbReference type="Pfam" id="PF00501"/>
    </source>
</evidence>
<evidence type="ECO:0000256" key="3">
    <source>
        <dbReference type="ARBA" id="ARBA00022741"/>
    </source>
</evidence>
<organism evidence="13 14">
    <name type="scientific">Xenorhabdus kozodoii</name>
    <dbReference type="NCBI Taxonomy" id="351676"/>
    <lineage>
        <taxon>Bacteria</taxon>
        <taxon>Pseudomonadati</taxon>
        <taxon>Pseudomonadota</taxon>
        <taxon>Gammaproteobacteria</taxon>
        <taxon>Enterobacterales</taxon>
        <taxon>Morganellaceae</taxon>
        <taxon>Xenorhabdus</taxon>
    </lineage>
</organism>
<name>A0A2D0LEF1_9GAMM</name>
<evidence type="ECO:0000256" key="7">
    <source>
        <dbReference type="ARBA" id="ARBA00066629"/>
    </source>
</evidence>
<evidence type="ECO:0000313" key="14">
    <source>
        <dbReference type="Proteomes" id="UP000221101"/>
    </source>
</evidence>
<comment type="caution">
    <text evidence="13">The sequence shown here is derived from an EMBL/GenBank/DDBJ whole genome shotgun (WGS) entry which is preliminary data.</text>
</comment>
<comment type="function">
    <text evidence="10">Catalyzes the activation of phenylacetic acid (PA) to phenylacetyl-CoA (PA-CoA).</text>
</comment>
<dbReference type="PIRSF" id="PIRSF006444">
    <property type="entry name" value="PaaK"/>
    <property type="match status" value="1"/>
</dbReference>
<keyword evidence="14" id="KW-1185">Reference proteome</keyword>
<dbReference type="SUPFAM" id="SSF56801">
    <property type="entry name" value="Acetyl-CoA synthetase-like"/>
    <property type="match status" value="1"/>
</dbReference>
<comment type="pathway">
    <text evidence="5 10">Aromatic compound metabolism; phenylacetate degradation.</text>
</comment>
<dbReference type="InterPro" id="IPR028154">
    <property type="entry name" value="AMP-dep_Lig_C"/>
</dbReference>
<dbReference type="FunFam" id="3.40.50.12780:FF:000016">
    <property type="entry name" value="Phenylacetate-coenzyme A ligase"/>
    <property type="match status" value="1"/>
</dbReference>
<keyword evidence="3 10" id="KW-0547">Nucleotide-binding</keyword>
<dbReference type="RefSeq" id="WP_099141374.1">
    <property type="nucleotide sequence ID" value="NZ_CAWNOR010000108.1"/>
</dbReference>
<dbReference type="InterPro" id="IPR011880">
    <property type="entry name" value="PA_CoA_ligase"/>
</dbReference>
<evidence type="ECO:0000256" key="4">
    <source>
        <dbReference type="ARBA" id="ARBA00050450"/>
    </source>
</evidence>
<evidence type="ECO:0000256" key="10">
    <source>
        <dbReference type="PIRNR" id="PIRNR006444"/>
    </source>
</evidence>
<dbReference type="Pfam" id="PF00501">
    <property type="entry name" value="AMP-binding"/>
    <property type="match status" value="1"/>
</dbReference>
<dbReference type="EMBL" id="NJCX01000007">
    <property type="protein sequence ID" value="PHM74068.1"/>
    <property type="molecule type" value="Genomic_DNA"/>
</dbReference>
<dbReference type="AlphaFoldDB" id="A0A2D0LEF1"/>
<evidence type="ECO:0000259" key="12">
    <source>
        <dbReference type="Pfam" id="PF14535"/>
    </source>
</evidence>
<dbReference type="InterPro" id="IPR049623">
    <property type="entry name" value="PA_CoA_lig_proteobact_actino"/>
</dbReference>
<reference evidence="13 14" key="1">
    <citation type="journal article" date="2017" name="Nat. Microbiol.">
        <title>Natural product diversity associated with the nematode symbionts Photorhabdus and Xenorhabdus.</title>
        <authorList>
            <person name="Tobias N.J."/>
            <person name="Wolff H."/>
            <person name="Djahanschiri B."/>
            <person name="Grundmann F."/>
            <person name="Kronenwerth M."/>
            <person name="Shi Y.M."/>
            <person name="Simonyi S."/>
            <person name="Grun P."/>
            <person name="Shapiro-Ilan D."/>
            <person name="Pidot S.J."/>
            <person name="Stinear T.P."/>
            <person name="Ebersberger I."/>
            <person name="Bode H.B."/>
        </authorList>
    </citation>
    <scope>NUCLEOTIDE SEQUENCE [LARGE SCALE GENOMIC DNA]</scope>
    <source>
        <strain evidence="13 14">DSM 17907</strain>
    </source>
</reference>
<dbReference type="PANTHER" id="PTHR43439">
    <property type="entry name" value="PHENYLACETATE-COENZYME A LIGASE"/>
    <property type="match status" value="1"/>
</dbReference>
<comment type="subunit">
    <text evidence="1">Monomer.</text>
</comment>
<dbReference type="Pfam" id="PF14535">
    <property type="entry name" value="AMP-binding_C_2"/>
    <property type="match status" value="1"/>
</dbReference>
<dbReference type="GO" id="GO:0010124">
    <property type="term" value="P:phenylacetate catabolic process"/>
    <property type="evidence" value="ECO:0007669"/>
    <property type="project" value="UniProtKB-UniRule"/>
</dbReference>
<dbReference type="InterPro" id="IPR000873">
    <property type="entry name" value="AMP-dep_synth/lig_dom"/>
</dbReference>
<dbReference type="CDD" id="cd05913">
    <property type="entry name" value="PaaK"/>
    <property type="match status" value="1"/>
</dbReference>
<comment type="catalytic activity">
    <reaction evidence="4">
        <text>2-phenylacetate + ATP + CoA = phenylacetyl-CoA + AMP + diphosphate</text>
        <dbReference type="Rhea" id="RHEA:20956"/>
        <dbReference type="ChEBI" id="CHEBI:18401"/>
        <dbReference type="ChEBI" id="CHEBI:30616"/>
        <dbReference type="ChEBI" id="CHEBI:33019"/>
        <dbReference type="ChEBI" id="CHEBI:57287"/>
        <dbReference type="ChEBI" id="CHEBI:57390"/>
        <dbReference type="ChEBI" id="CHEBI:456215"/>
        <dbReference type="EC" id="6.2.1.30"/>
    </reaction>
    <physiologicalReaction direction="left-to-right" evidence="4">
        <dbReference type="Rhea" id="RHEA:20957"/>
    </physiologicalReaction>
</comment>
<comment type="similarity">
    <text evidence="6 10">Belongs to the phenylacetyl-CoA ligase family.</text>
</comment>
<dbReference type="GO" id="GO:0000166">
    <property type="term" value="F:nucleotide binding"/>
    <property type="evidence" value="ECO:0007669"/>
    <property type="project" value="UniProtKB-KW"/>
</dbReference>
<keyword evidence="2 10" id="KW-0436">Ligase</keyword>
<gene>
    <name evidence="13" type="ORF">Xkoz_01277</name>
</gene>
<feature type="domain" description="AMP-dependent synthetase/ligase" evidence="11">
    <location>
        <begin position="88"/>
        <end position="298"/>
    </location>
</feature>
<feature type="domain" description="AMP-dependent ligase C-terminal" evidence="12">
    <location>
        <begin position="345"/>
        <end position="440"/>
    </location>
</feature>
<dbReference type="FunFam" id="3.30.300.30:FF:000019">
    <property type="entry name" value="Phenylacetate-coenzyme A ligase"/>
    <property type="match status" value="1"/>
</dbReference>
<evidence type="ECO:0000256" key="5">
    <source>
        <dbReference type="ARBA" id="ARBA00060591"/>
    </source>
</evidence>
<dbReference type="OrthoDB" id="580775at2"/>
<evidence type="ECO:0000313" key="13">
    <source>
        <dbReference type="EMBL" id="PHM74068.1"/>
    </source>
</evidence>